<accession>A0A7G1P9H6</accession>
<sequence length="184" mass="18597">MEPVMKALRGVPPLMLLGLTSCGIPATGVVEAGGPASGALPMTRVYFVESGALVAMPRMTALPGDPEAALQLLMAGPLAGEGDSGRLSTEVPGMPTAMAPPPATDGPGQPASPDTFTVTVKRDAMTIRLPPGMDRLSGTGVGQIVCTAAAAYRLTRPSDATVTAEVTDGGGWHVTASDESCPER</sequence>
<reference evidence="1 2" key="1">
    <citation type="journal article" date="2014" name="Int. J. Syst. Evol. Microbiol.">
        <title>Complete genome sequence of Corynebacterium casei LMG S-19264T (=DSM 44701T), isolated from a smear-ripened cheese.</title>
        <authorList>
            <consortium name="US DOE Joint Genome Institute (JGI-PGF)"/>
            <person name="Walter F."/>
            <person name="Albersmeier A."/>
            <person name="Kalinowski J."/>
            <person name="Ruckert C."/>
        </authorList>
    </citation>
    <scope>NUCLEOTIDE SEQUENCE [LARGE SCALE GENOMIC DNA]</scope>
    <source>
        <strain evidence="1 2">JCM 4677</strain>
    </source>
</reference>
<name>A0A7G1P9H6_9ACTN</name>
<organism evidence="1 2">
    <name type="scientific">Streptomyces aurantiacus</name>
    <dbReference type="NCBI Taxonomy" id="47760"/>
    <lineage>
        <taxon>Bacteria</taxon>
        <taxon>Bacillati</taxon>
        <taxon>Actinomycetota</taxon>
        <taxon>Actinomycetes</taxon>
        <taxon>Kitasatosporales</taxon>
        <taxon>Streptomycetaceae</taxon>
        <taxon>Streptomyces</taxon>
        <taxon>Streptomyces aurantiacus group</taxon>
    </lineage>
</organism>
<dbReference type="Proteomes" id="UP000516444">
    <property type="component" value="Chromosome"/>
</dbReference>
<dbReference type="RefSeq" id="WP_246596532.1">
    <property type="nucleotide sequence ID" value="NZ_AP023440.1"/>
</dbReference>
<dbReference type="AlphaFoldDB" id="A0A7G1P9H6"/>
<dbReference type="KEGG" id="sgm:GCM10017557_54130"/>
<keyword evidence="2" id="KW-1185">Reference proteome</keyword>
<dbReference type="PROSITE" id="PS51257">
    <property type="entry name" value="PROKAR_LIPOPROTEIN"/>
    <property type="match status" value="1"/>
</dbReference>
<evidence type="ECO:0008006" key="3">
    <source>
        <dbReference type="Google" id="ProtNLM"/>
    </source>
</evidence>
<evidence type="ECO:0000313" key="1">
    <source>
        <dbReference type="EMBL" id="BCL30554.1"/>
    </source>
</evidence>
<evidence type="ECO:0000313" key="2">
    <source>
        <dbReference type="Proteomes" id="UP000516444"/>
    </source>
</evidence>
<gene>
    <name evidence="1" type="ORF">GCM10017557_54130</name>
</gene>
<dbReference type="EMBL" id="AP023440">
    <property type="protein sequence ID" value="BCL30554.1"/>
    <property type="molecule type" value="Genomic_DNA"/>
</dbReference>
<protein>
    <recommendedName>
        <fullName evidence="3">GerMN domain-containing protein</fullName>
    </recommendedName>
</protein>
<proteinExistence type="predicted"/>